<protein>
    <submittedName>
        <fullName evidence="1">Alpha/beta hydrolase</fullName>
    </submittedName>
</protein>
<dbReference type="Gene3D" id="3.40.50.1820">
    <property type="entry name" value="alpha/beta hydrolase"/>
    <property type="match status" value="1"/>
</dbReference>
<accession>A0ABV7YI83</accession>
<keyword evidence="2" id="KW-1185">Reference proteome</keyword>
<dbReference type="GO" id="GO:0016787">
    <property type="term" value="F:hydrolase activity"/>
    <property type="evidence" value="ECO:0007669"/>
    <property type="project" value="UniProtKB-KW"/>
</dbReference>
<organism evidence="1 2">
    <name type="scientific">Tenggerimyces flavus</name>
    <dbReference type="NCBI Taxonomy" id="1708749"/>
    <lineage>
        <taxon>Bacteria</taxon>
        <taxon>Bacillati</taxon>
        <taxon>Actinomycetota</taxon>
        <taxon>Actinomycetes</taxon>
        <taxon>Propionibacteriales</taxon>
        <taxon>Nocardioidaceae</taxon>
        <taxon>Tenggerimyces</taxon>
    </lineage>
</organism>
<dbReference type="InterPro" id="IPR029058">
    <property type="entry name" value="AB_hydrolase_fold"/>
</dbReference>
<evidence type="ECO:0000313" key="2">
    <source>
        <dbReference type="Proteomes" id="UP001595699"/>
    </source>
</evidence>
<comment type="caution">
    <text evidence="1">The sequence shown here is derived from an EMBL/GenBank/DDBJ whole genome shotgun (WGS) entry which is preliminary data.</text>
</comment>
<name>A0ABV7YI83_9ACTN</name>
<keyword evidence="1" id="KW-0378">Hydrolase</keyword>
<proteinExistence type="predicted"/>
<sequence length="250" mass="26346">MSTETIVPRADALTFRAPEGLLTRGTVVVIPGRGESPASYRRFGARLAADAYEVRVVARPEGDLDAFAATLGDTTASARPLVVVGSDLGAIVASVLVRRQVLAADALVLAALPRAAGAESLSWDDELATRSFCPTYRQVLTDDPTVERGALAADVPAALLDEALAPDNELPHLILTGSSDPIGAADLPAFVHALPRVQHVIVNGAHHDVLNDLQHRSVAAAVVTFLERLRQPDPADAIIRVAHATWTNAD</sequence>
<dbReference type="Proteomes" id="UP001595699">
    <property type="component" value="Unassembled WGS sequence"/>
</dbReference>
<gene>
    <name evidence="1" type="ORF">ACFOUW_27740</name>
</gene>
<reference evidence="2" key="1">
    <citation type="journal article" date="2019" name="Int. J. Syst. Evol. Microbiol.">
        <title>The Global Catalogue of Microorganisms (GCM) 10K type strain sequencing project: providing services to taxonomists for standard genome sequencing and annotation.</title>
        <authorList>
            <consortium name="The Broad Institute Genomics Platform"/>
            <consortium name="The Broad Institute Genome Sequencing Center for Infectious Disease"/>
            <person name="Wu L."/>
            <person name="Ma J."/>
        </authorList>
    </citation>
    <scope>NUCLEOTIDE SEQUENCE [LARGE SCALE GENOMIC DNA]</scope>
    <source>
        <strain evidence="2">CGMCC 4.7241</strain>
    </source>
</reference>
<dbReference type="SUPFAM" id="SSF53474">
    <property type="entry name" value="alpha/beta-Hydrolases"/>
    <property type="match status" value="1"/>
</dbReference>
<evidence type="ECO:0000313" key="1">
    <source>
        <dbReference type="EMBL" id="MFC3764662.1"/>
    </source>
</evidence>
<dbReference type="EMBL" id="JBHRZH010000030">
    <property type="protein sequence ID" value="MFC3764662.1"/>
    <property type="molecule type" value="Genomic_DNA"/>
</dbReference>
<dbReference type="RefSeq" id="WP_205116385.1">
    <property type="nucleotide sequence ID" value="NZ_JAFBCM010000001.1"/>
</dbReference>